<evidence type="ECO:0000256" key="8">
    <source>
        <dbReference type="ARBA" id="ARBA00023229"/>
    </source>
</evidence>
<dbReference type="NCBIfam" id="TIGR02150">
    <property type="entry name" value="IPP_isom_1"/>
    <property type="match status" value="1"/>
</dbReference>
<dbReference type="InterPro" id="IPR056375">
    <property type="entry name" value="Idi_bact"/>
</dbReference>
<dbReference type="PANTHER" id="PTHR10885:SF0">
    <property type="entry name" value="ISOPENTENYL-DIPHOSPHATE DELTA-ISOMERASE"/>
    <property type="match status" value="1"/>
</dbReference>
<evidence type="ECO:0000256" key="9">
    <source>
        <dbReference type="ARBA" id="ARBA00023235"/>
    </source>
</evidence>
<dbReference type="RefSeq" id="WP_103907159.1">
    <property type="nucleotide sequence ID" value="NZ_CP049246.1"/>
</dbReference>
<dbReference type="GO" id="GO:0004452">
    <property type="term" value="F:isopentenyl-diphosphate delta-isomerase activity"/>
    <property type="evidence" value="ECO:0007669"/>
    <property type="project" value="UniProtKB-UniRule"/>
</dbReference>
<feature type="domain" description="Nudix hydrolase" evidence="12">
    <location>
        <begin position="29"/>
        <end position="161"/>
    </location>
</feature>
<dbReference type="AlphaFoldDB" id="A0A1H6BC39"/>
<keyword evidence="9 13" id="KW-0413">Isomerase</keyword>
<comment type="similarity">
    <text evidence="2">Belongs to the IPP isomerase type 1 family.</text>
</comment>
<dbReference type="InterPro" id="IPR011876">
    <property type="entry name" value="IsopentenylPP_isomerase_typ1"/>
</dbReference>
<dbReference type="InterPro" id="IPR015797">
    <property type="entry name" value="NUDIX_hydrolase-like_dom_sf"/>
</dbReference>
<dbReference type="PROSITE" id="PS51462">
    <property type="entry name" value="NUDIX"/>
    <property type="match status" value="1"/>
</dbReference>
<dbReference type="GO" id="GO:0005737">
    <property type="term" value="C:cytoplasm"/>
    <property type="evidence" value="ECO:0007669"/>
    <property type="project" value="TreeGrafter"/>
</dbReference>
<dbReference type="Gene3D" id="3.90.79.10">
    <property type="entry name" value="Nucleoside Triphosphate Pyrophosphohydrolase"/>
    <property type="match status" value="1"/>
</dbReference>
<dbReference type="HAMAP" id="MF_00202">
    <property type="entry name" value="Idi"/>
    <property type="match status" value="1"/>
</dbReference>
<keyword evidence="6" id="KW-0460">Magnesium</keyword>
<evidence type="ECO:0000313" key="14">
    <source>
        <dbReference type="Proteomes" id="UP000236731"/>
    </source>
</evidence>
<keyword evidence="8" id="KW-0414">Isoprene biosynthesis</keyword>
<dbReference type="UniPathway" id="UPA00059">
    <property type="reaction ID" value="UER00104"/>
</dbReference>
<keyword evidence="5" id="KW-0479">Metal-binding</keyword>
<evidence type="ECO:0000256" key="2">
    <source>
        <dbReference type="ARBA" id="ARBA00007579"/>
    </source>
</evidence>
<dbReference type="EMBL" id="FNUT01000010">
    <property type="protein sequence ID" value="SEG58381.1"/>
    <property type="molecule type" value="Genomic_DNA"/>
</dbReference>
<evidence type="ECO:0000256" key="6">
    <source>
        <dbReference type="ARBA" id="ARBA00022842"/>
    </source>
</evidence>
<evidence type="ECO:0000256" key="3">
    <source>
        <dbReference type="ARBA" id="ARBA00012057"/>
    </source>
</evidence>
<dbReference type="Pfam" id="PF00293">
    <property type="entry name" value="NUDIX"/>
    <property type="match status" value="1"/>
</dbReference>
<accession>A0A1H6BC39</accession>
<evidence type="ECO:0000259" key="12">
    <source>
        <dbReference type="PROSITE" id="PS51462"/>
    </source>
</evidence>
<dbReference type="GO" id="GO:0009240">
    <property type="term" value="P:isopentenyl diphosphate biosynthetic process"/>
    <property type="evidence" value="ECO:0007669"/>
    <property type="project" value="TreeGrafter"/>
</dbReference>
<feature type="active site" evidence="11">
    <location>
        <position position="66"/>
    </location>
</feature>
<dbReference type="PIRSF" id="PIRSF018427">
    <property type="entry name" value="Isopntndiph_ism"/>
    <property type="match status" value="1"/>
</dbReference>
<dbReference type="InterPro" id="IPR000086">
    <property type="entry name" value="NUDIX_hydrolase_dom"/>
</dbReference>
<organism evidence="13 14">
    <name type="scientific">Sphingobacterium lactis</name>
    <dbReference type="NCBI Taxonomy" id="797291"/>
    <lineage>
        <taxon>Bacteria</taxon>
        <taxon>Pseudomonadati</taxon>
        <taxon>Bacteroidota</taxon>
        <taxon>Sphingobacteriia</taxon>
        <taxon>Sphingobacteriales</taxon>
        <taxon>Sphingobacteriaceae</taxon>
        <taxon>Sphingobacterium</taxon>
    </lineage>
</organism>
<evidence type="ECO:0000256" key="1">
    <source>
        <dbReference type="ARBA" id="ARBA00004826"/>
    </source>
</evidence>
<gene>
    <name evidence="13" type="ORF">SAMN05421877_11015</name>
</gene>
<dbReference type="GO" id="GO:0050992">
    <property type="term" value="P:dimethylallyl diphosphate biosynthetic process"/>
    <property type="evidence" value="ECO:0007669"/>
    <property type="project" value="UniProtKB-UniPathway"/>
</dbReference>
<evidence type="ECO:0000256" key="5">
    <source>
        <dbReference type="ARBA" id="ARBA00022723"/>
    </source>
</evidence>
<keyword evidence="7" id="KW-0464">Manganese</keyword>
<sequence length="173" mass="20305">MDRNKVVLVDENDRPLQEMEKLKAHELGELHRAFSIFIFNDRGELLLQQRAAAKYHGGGLWTNTCCSHPQWGEDILHSATERLDFEMGVQCPLKWIFAFTYHAEVENGLIEHEFDHVFLGNFNEDPIVNVDEVQDFRWVDLETLEKEMKEFPDRFTAWFKMALPRVIGHLKCS</sequence>
<evidence type="ECO:0000256" key="7">
    <source>
        <dbReference type="ARBA" id="ARBA00023211"/>
    </source>
</evidence>
<proteinExistence type="inferred from homology"/>
<dbReference type="CDD" id="cd02885">
    <property type="entry name" value="NUDIX_IPP_Isomerase"/>
    <property type="match status" value="1"/>
</dbReference>
<comment type="pathway">
    <text evidence="1">Isoprenoid biosynthesis; dimethylallyl diphosphate biosynthesis; dimethylallyl diphosphate from isopentenyl diphosphate: step 1/1.</text>
</comment>
<keyword evidence="4" id="KW-0963">Cytoplasm</keyword>
<dbReference type="OrthoDB" id="9809458at2"/>
<name>A0A1H6BC39_9SPHI</name>
<evidence type="ECO:0000313" key="13">
    <source>
        <dbReference type="EMBL" id="SEG58381.1"/>
    </source>
</evidence>
<evidence type="ECO:0000256" key="11">
    <source>
        <dbReference type="PIRSR" id="PIRSR018427-1"/>
    </source>
</evidence>
<evidence type="ECO:0000256" key="10">
    <source>
        <dbReference type="NCBIfam" id="TIGR02150"/>
    </source>
</evidence>
<evidence type="ECO:0000256" key="4">
    <source>
        <dbReference type="ARBA" id="ARBA00022490"/>
    </source>
</evidence>
<dbReference type="GO" id="GO:0046872">
    <property type="term" value="F:metal ion binding"/>
    <property type="evidence" value="ECO:0007669"/>
    <property type="project" value="UniProtKB-KW"/>
</dbReference>
<keyword evidence="14" id="KW-1185">Reference proteome</keyword>
<feature type="active site" evidence="11">
    <location>
        <position position="113"/>
    </location>
</feature>
<reference evidence="14" key="1">
    <citation type="submission" date="2016-10" db="EMBL/GenBank/DDBJ databases">
        <authorList>
            <person name="Varghese N."/>
            <person name="Submissions S."/>
        </authorList>
    </citation>
    <scope>NUCLEOTIDE SEQUENCE [LARGE SCALE GENOMIC DNA]</scope>
    <source>
        <strain evidence="14">DSM 22361</strain>
    </source>
</reference>
<dbReference type="NCBIfam" id="NF002995">
    <property type="entry name" value="PRK03759.1"/>
    <property type="match status" value="1"/>
</dbReference>
<protein>
    <recommendedName>
        <fullName evidence="3 10">Isopentenyl-diphosphate delta-isomerase</fullName>
        <ecNumber evidence="3 10">5.3.3.2</ecNumber>
    </recommendedName>
</protein>
<dbReference type="SUPFAM" id="SSF55811">
    <property type="entry name" value="Nudix"/>
    <property type="match status" value="1"/>
</dbReference>
<dbReference type="Proteomes" id="UP000236731">
    <property type="component" value="Unassembled WGS sequence"/>
</dbReference>
<dbReference type="PANTHER" id="PTHR10885">
    <property type="entry name" value="ISOPENTENYL-DIPHOSPHATE DELTA-ISOMERASE"/>
    <property type="match status" value="1"/>
</dbReference>
<dbReference type="EC" id="5.3.3.2" evidence="3 10"/>